<evidence type="ECO:0000313" key="3">
    <source>
        <dbReference type="EMBL" id="KAE8270657.1"/>
    </source>
</evidence>
<dbReference type="Proteomes" id="UP000078113">
    <property type="component" value="Unassembled WGS sequence"/>
</dbReference>
<dbReference type="SUPFAM" id="SSF49879">
    <property type="entry name" value="SMAD/FHA domain"/>
    <property type="match status" value="1"/>
</dbReference>
<reference evidence="3" key="2">
    <citation type="journal article" date="2019" name="IMA Fungus">
        <title>Genome sequencing and comparison of five Tilletia species to identify candidate genes for the detection of regulated species infecting wheat.</title>
        <authorList>
            <person name="Nguyen H.D.T."/>
            <person name="Sultana T."/>
            <person name="Kesanakurti P."/>
            <person name="Hambleton S."/>
        </authorList>
    </citation>
    <scope>NUCLEOTIDE SEQUENCE</scope>
    <source>
        <strain evidence="3">DAOMC 236422</strain>
    </source>
</reference>
<sequence length="923" mass="97656">MFSPSKSGAVERQRKMQLGSAPNTSSPAPASQRPASSPTVVFSDDPYAGLYPDEDQQQDGDDSNNKTKRLILYGSYTHTLIVGRSKPSGKAHASSVASNGATDPSTALSQTEALVRAEVEALHRHSPSLAGGLKSSASSGASASSPAISAKHMRVCLPNDARHVSRVHALIHYSPFPSSTLGEETANISPQKIPTAMLGSFLLRIVGQNGLYVNGERLRAETIVPLIPGRTRLGFFSDVEAMFDIKTDAMPAHIRSRALELQSRLVPRISSAPRISSPIKKRSKSTPSSSFLNLVKAATESPRQGVQGGQKGARKDTRPKHSAEIDYAAPTPPPTSSPSRESEGTSQDMVSQSLLVVKDRPLDRHDGFSPPPSSSPVIGAGDRDPLTGLRKRKHYEVVEASEDESDFGSGDESDYPQEPQSSAPNSSPAAAASRRRIAERGLTSPSKADRDAQSHSSEEENSESESDSGLSSPSSLSDDSSTPSPVRRPPTLFKKVSSGAASDSQSKMPPPPVPVRSTVRQAVAGQSSGVVNRSSNAPGPAPVNADPIAVGRGRYLQSAARRAVGSVAPSYDLEGLLAVSIVFHRTATMAASEAVRNVLNANEGLMRGIVGPRLAATDQVSSDSGASSEVGEGKALRCFSFEHALDNTPTIGGRKLRITSSQWTTALTKAWREQLELVLRYSSAGSDTQGQPSSLSQSQSRAPRGPFGAIQRAGKDSAGNPLEPWYYYIAEADPDRERAANLAEYVKPIRGALKVHKPIYWKKSAYGHTDAEIGPGDDEEEEGTMGVGGTSYLSRTVANDVWGTNVEEGLGANDSSTSAHSGASGLETQFNGLSESLVASSRFGYSNRADTAGQQTSAVSSSSSSSSAAVGSGKAFRQGVPVQQLDAPEGATQGLVDRVWSETQDEEEREETWDKVGDMDWQG</sequence>
<feature type="region of interest" description="Disordered" evidence="1">
    <location>
        <begin position="526"/>
        <end position="545"/>
    </location>
</feature>
<feature type="region of interest" description="Disordered" evidence="1">
    <location>
        <begin position="806"/>
        <end position="827"/>
    </location>
</feature>
<comment type="caution">
    <text evidence="3">The sequence shown here is derived from an EMBL/GenBank/DDBJ whole genome shotgun (WGS) entry which is preliminary data.</text>
</comment>
<feature type="region of interest" description="Disordered" evidence="1">
    <location>
        <begin position="684"/>
        <end position="716"/>
    </location>
</feature>
<proteinExistence type="predicted"/>
<feature type="compositionally biased region" description="Basic and acidic residues" evidence="1">
    <location>
        <begin position="357"/>
        <end position="367"/>
    </location>
</feature>
<dbReference type="AlphaFoldDB" id="A0A8X7T6E7"/>
<feature type="compositionally biased region" description="Polar residues" evidence="1">
    <location>
        <begin position="813"/>
        <end position="827"/>
    </location>
</feature>
<organism evidence="3 4">
    <name type="scientific">Tilletia walkeri</name>
    <dbReference type="NCBI Taxonomy" id="117179"/>
    <lineage>
        <taxon>Eukaryota</taxon>
        <taxon>Fungi</taxon>
        <taxon>Dikarya</taxon>
        <taxon>Basidiomycota</taxon>
        <taxon>Ustilaginomycotina</taxon>
        <taxon>Exobasidiomycetes</taxon>
        <taxon>Tilletiales</taxon>
        <taxon>Tilletiaceae</taxon>
        <taxon>Tilletia</taxon>
    </lineage>
</organism>
<dbReference type="Gene3D" id="2.60.200.20">
    <property type="match status" value="1"/>
</dbReference>
<dbReference type="InterPro" id="IPR000253">
    <property type="entry name" value="FHA_dom"/>
</dbReference>
<reference evidence="3" key="1">
    <citation type="submission" date="2016-04" db="EMBL/GenBank/DDBJ databases">
        <authorList>
            <person name="Nguyen H.D."/>
            <person name="Samba Siva P."/>
            <person name="Cullis J."/>
            <person name="Levesque C.A."/>
            <person name="Hambleton S."/>
        </authorList>
    </citation>
    <scope>NUCLEOTIDE SEQUENCE</scope>
    <source>
        <strain evidence="3">DAOMC 236422</strain>
    </source>
</reference>
<feature type="region of interest" description="Disordered" evidence="1">
    <location>
        <begin position="854"/>
        <end position="923"/>
    </location>
</feature>
<protein>
    <recommendedName>
        <fullName evidence="2">FHA domain-containing protein</fullName>
    </recommendedName>
</protein>
<feature type="compositionally biased region" description="Basic and acidic residues" evidence="1">
    <location>
        <begin position="313"/>
        <end position="324"/>
    </location>
</feature>
<feature type="compositionally biased region" description="Low complexity" evidence="1">
    <location>
        <begin position="467"/>
        <end position="491"/>
    </location>
</feature>
<evidence type="ECO:0000256" key="1">
    <source>
        <dbReference type="SAM" id="MobiDB-lite"/>
    </source>
</evidence>
<feature type="compositionally biased region" description="Polar residues" evidence="1">
    <location>
        <begin position="526"/>
        <end position="537"/>
    </location>
</feature>
<feature type="compositionally biased region" description="Basic and acidic residues" evidence="1">
    <location>
        <begin position="912"/>
        <end position="923"/>
    </location>
</feature>
<feature type="region of interest" description="Disordered" evidence="1">
    <location>
        <begin position="298"/>
        <end position="516"/>
    </location>
</feature>
<feature type="compositionally biased region" description="Polar residues" evidence="1">
    <location>
        <begin position="95"/>
        <end position="108"/>
    </location>
</feature>
<keyword evidence="4" id="KW-1185">Reference proteome</keyword>
<feature type="compositionally biased region" description="Low complexity" evidence="1">
    <location>
        <begin position="857"/>
        <end position="873"/>
    </location>
</feature>
<feature type="compositionally biased region" description="Low complexity" evidence="1">
    <location>
        <begin position="20"/>
        <end position="38"/>
    </location>
</feature>
<feature type="compositionally biased region" description="Basic and acidic residues" evidence="1">
    <location>
        <begin position="447"/>
        <end position="458"/>
    </location>
</feature>
<feature type="region of interest" description="Disordered" evidence="1">
    <location>
        <begin position="84"/>
        <end position="108"/>
    </location>
</feature>
<feature type="compositionally biased region" description="Low complexity" evidence="1">
    <location>
        <begin position="416"/>
        <end position="432"/>
    </location>
</feature>
<feature type="region of interest" description="Disordered" evidence="1">
    <location>
        <begin position="1"/>
        <end position="66"/>
    </location>
</feature>
<feature type="compositionally biased region" description="Acidic residues" evidence="1">
    <location>
        <begin position="52"/>
        <end position="62"/>
    </location>
</feature>
<dbReference type="EMBL" id="LWDG02000042">
    <property type="protein sequence ID" value="KAE8270657.1"/>
    <property type="molecule type" value="Genomic_DNA"/>
</dbReference>
<feature type="compositionally biased region" description="Acidic residues" evidence="1">
    <location>
        <begin position="399"/>
        <end position="415"/>
    </location>
</feature>
<gene>
    <name evidence="3" type="ORF">A4X09_0g1679</name>
</gene>
<dbReference type="InterPro" id="IPR008984">
    <property type="entry name" value="SMAD_FHA_dom_sf"/>
</dbReference>
<evidence type="ECO:0000259" key="2">
    <source>
        <dbReference type="PROSITE" id="PS50006"/>
    </source>
</evidence>
<feature type="compositionally biased region" description="Low complexity" evidence="1">
    <location>
        <begin position="689"/>
        <end position="700"/>
    </location>
</feature>
<evidence type="ECO:0000313" key="4">
    <source>
        <dbReference type="Proteomes" id="UP000078113"/>
    </source>
</evidence>
<dbReference type="PROSITE" id="PS50006">
    <property type="entry name" value="FHA_DOMAIN"/>
    <property type="match status" value="1"/>
</dbReference>
<feature type="domain" description="FHA" evidence="2">
    <location>
        <begin position="137"/>
        <end position="218"/>
    </location>
</feature>
<accession>A0A8X7T6E7</accession>
<name>A0A8X7T6E7_9BASI</name>